<dbReference type="AlphaFoldDB" id="A0A4Z1DMU7"/>
<keyword evidence="3" id="KW-1185">Reference proteome</keyword>
<reference evidence="2 3" key="1">
    <citation type="submission" date="2019-04" db="EMBL/GenBank/DDBJ databases">
        <title>Streptomyces sp. nov. Bv016 isolated from bark of Buahinia variegata.</title>
        <authorList>
            <person name="Kanchanasin P."/>
            <person name="Tanasupawat S."/>
            <person name="Yuki M."/>
            <person name="Kudo T."/>
        </authorList>
    </citation>
    <scope>NUCLEOTIDE SEQUENCE [LARGE SCALE GENOMIC DNA]</scope>
    <source>
        <strain evidence="2 3">JCM 4765</strain>
    </source>
</reference>
<dbReference type="EMBL" id="SRRU01000004">
    <property type="protein sequence ID" value="TGN84032.1"/>
    <property type="molecule type" value="Genomic_DNA"/>
</dbReference>
<comment type="caution">
    <text evidence="2">The sequence shown here is derived from an EMBL/GenBank/DDBJ whole genome shotgun (WGS) entry which is preliminary data.</text>
</comment>
<name>A0A4Z1DMU7_STRGP</name>
<sequence length="201" mass="20445">MILAVAGIAAVGLSATACGAGGTGARDEGPAHASAVVGAAPASPSPSPAAGYHRVDAVSLLKRDPAVSAAVKHELKPCGSGDDYPVDVSYGDLTDSARSDVVVNVLTCADAVGIGAYVYRESRGSYRNVFKTEESPVYAEIDQGALTVTKQVYSRGDPISSPSGEDVVPYTWKAGRFVAGKPVHTDYSGAVGHEPTPVPGD</sequence>
<dbReference type="Proteomes" id="UP000298513">
    <property type="component" value="Unassembled WGS sequence"/>
</dbReference>
<protein>
    <recommendedName>
        <fullName evidence="4">Lipoprotein CseA</fullName>
    </recommendedName>
</protein>
<evidence type="ECO:0000313" key="3">
    <source>
        <dbReference type="Proteomes" id="UP000298513"/>
    </source>
</evidence>
<organism evidence="2 3">
    <name type="scientific">Streptomyces griseoluteus</name>
    <dbReference type="NCBI Taxonomy" id="29306"/>
    <lineage>
        <taxon>Bacteria</taxon>
        <taxon>Bacillati</taxon>
        <taxon>Actinomycetota</taxon>
        <taxon>Actinomycetes</taxon>
        <taxon>Kitasatosporales</taxon>
        <taxon>Streptomycetaceae</taxon>
        <taxon>Streptomyces</taxon>
    </lineage>
</organism>
<dbReference type="RefSeq" id="WP_135791642.1">
    <property type="nucleotide sequence ID" value="NZ_BNBQ01000004.1"/>
</dbReference>
<keyword evidence="1" id="KW-0732">Signal</keyword>
<feature type="chain" id="PRO_5039554608" description="Lipoprotein CseA" evidence="1">
    <location>
        <begin position="20"/>
        <end position="201"/>
    </location>
</feature>
<accession>A0A4Z1DMU7</accession>
<feature type="signal peptide" evidence="1">
    <location>
        <begin position="1"/>
        <end position="19"/>
    </location>
</feature>
<evidence type="ECO:0000256" key="1">
    <source>
        <dbReference type="SAM" id="SignalP"/>
    </source>
</evidence>
<evidence type="ECO:0008006" key="4">
    <source>
        <dbReference type="Google" id="ProtNLM"/>
    </source>
</evidence>
<dbReference type="GeneID" id="91531155"/>
<proteinExistence type="predicted"/>
<gene>
    <name evidence="2" type="ORF">E5082_14555</name>
</gene>
<evidence type="ECO:0000313" key="2">
    <source>
        <dbReference type="EMBL" id="TGN84032.1"/>
    </source>
</evidence>